<protein>
    <submittedName>
        <fullName evidence="2">Glycosyltransferase family 4 protein</fullName>
    </submittedName>
</protein>
<dbReference type="AlphaFoldDB" id="A0A5J5GMM5"/>
<dbReference type="EMBL" id="VYQE01000002">
    <property type="protein sequence ID" value="KAA9009425.1"/>
    <property type="molecule type" value="Genomic_DNA"/>
</dbReference>
<accession>A0A5J5GMM5</accession>
<dbReference type="InterPro" id="IPR001296">
    <property type="entry name" value="Glyco_trans_1"/>
</dbReference>
<keyword evidence="2" id="KW-0808">Transferase</keyword>
<reference evidence="2 3" key="1">
    <citation type="submission" date="2019-09" db="EMBL/GenBank/DDBJ databases">
        <authorList>
            <person name="Park J.-S."/>
            <person name="Choi H.-J."/>
        </authorList>
    </citation>
    <scope>NUCLEOTIDE SEQUENCE [LARGE SCALE GENOMIC DNA]</scope>
    <source>
        <strain evidence="2 3">176SS1-4</strain>
    </source>
</reference>
<evidence type="ECO:0000313" key="3">
    <source>
        <dbReference type="Proteomes" id="UP000326554"/>
    </source>
</evidence>
<feature type="domain" description="Glycosyl transferase family 1" evidence="1">
    <location>
        <begin position="228"/>
        <end position="373"/>
    </location>
</feature>
<gene>
    <name evidence="2" type="ORF">F3S47_09290</name>
</gene>
<dbReference type="PANTHER" id="PTHR12526">
    <property type="entry name" value="GLYCOSYLTRANSFERASE"/>
    <property type="match status" value="1"/>
</dbReference>
<sequence>MVISDHSIANGGAAALALLSIHQFRARGIPVTLVCGDSGQNDELRAMGVEIEAAGGADLLRRPKAEALTRGVYDPATKALLDRVRERVDGPGVVYHVHGWAQILSPSIFRALAPVAPRTFFHAHDTFLACPNGMYMDYRRQEVCDRVPLGASCLATNCDKRSYAQKLWRVSRHATLFRCLDRRAPWAGLITIHPDVAPKFTRAGYPETLLRTVRNPVTPLSRSRIPAERNLTLLYIGRLERDKGVVDLVAAAARTGTPLRLIGDGALRSWVEAEHPEVEVCGWQPPERIGSLAADVRALVMPSHHPEPFALVIPEAVQSGLPVLLSDTALLAAEVESRGFGLSFDVFDPVSLDAAIGDLMRLDAASARAMSERCRTEGGILSNTLESWTDDLIRLYAEATRAEPATV</sequence>
<keyword evidence="3" id="KW-1185">Reference proteome</keyword>
<name>A0A5J5GMM5_9RHOB</name>
<dbReference type="GO" id="GO:0016757">
    <property type="term" value="F:glycosyltransferase activity"/>
    <property type="evidence" value="ECO:0007669"/>
    <property type="project" value="InterPro"/>
</dbReference>
<comment type="caution">
    <text evidence="2">The sequence shown here is derived from an EMBL/GenBank/DDBJ whole genome shotgun (WGS) entry which is preliminary data.</text>
</comment>
<proteinExistence type="predicted"/>
<dbReference type="PANTHER" id="PTHR12526:SF638">
    <property type="entry name" value="SPORE COAT PROTEIN SA"/>
    <property type="match status" value="1"/>
</dbReference>
<organism evidence="2 3">
    <name type="scientific">Histidinibacterium aquaticum</name>
    <dbReference type="NCBI Taxonomy" id="2613962"/>
    <lineage>
        <taxon>Bacteria</taxon>
        <taxon>Pseudomonadati</taxon>
        <taxon>Pseudomonadota</taxon>
        <taxon>Alphaproteobacteria</taxon>
        <taxon>Rhodobacterales</taxon>
        <taxon>Paracoccaceae</taxon>
        <taxon>Histidinibacterium</taxon>
    </lineage>
</organism>
<dbReference type="Gene3D" id="3.40.50.2000">
    <property type="entry name" value="Glycogen Phosphorylase B"/>
    <property type="match status" value="2"/>
</dbReference>
<evidence type="ECO:0000313" key="2">
    <source>
        <dbReference type="EMBL" id="KAA9009425.1"/>
    </source>
</evidence>
<dbReference type="Pfam" id="PF00534">
    <property type="entry name" value="Glycos_transf_1"/>
    <property type="match status" value="1"/>
</dbReference>
<dbReference type="CDD" id="cd03801">
    <property type="entry name" value="GT4_PimA-like"/>
    <property type="match status" value="1"/>
</dbReference>
<dbReference type="Proteomes" id="UP000326554">
    <property type="component" value="Unassembled WGS sequence"/>
</dbReference>
<dbReference type="SUPFAM" id="SSF53756">
    <property type="entry name" value="UDP-Glycosyltransferase/glycogen phosphorylase"/>
    <property type="match status" value="1"/>
</dbReference>
<dbReference type="RefSeq" id="WP_150444958.1">
    <property type="nucleotide sequence ID" value="NZ_VYQE01000002.1"/>
</dbReference>
<evidence type="ECO:0000259" key="1">
    <source>
        <dbReference type="Pfam" id="PF00534"/>
    </source>
</evidence>